<dbReference type="SUPFAM" id="SSF54631">
    <property type="entry name" value="CBS-domain pair"/>
    <property type="match status" value="1"/>
</dbReference>
<dbReference type="Pfam" id="PF00483">
    <property type="entry name" value="NTP_transferase"/>
    <property type="match status" value="1"/>
</dbReference>
<dbReference type="InterPro" id="IPR029044">
    <property type="entry name" value="Nucleotide-diphossugar_trans"/>
</dbReference>
<evidence type="ECO:0000313" key="3">
    <source>
        <dbReference type="EMBL" id="KZN58240.1"/>
    </source>
</evidence>
<dbReference type="InterPro" id="IPR005835">
    <property type="entry name" value="NTP_transferase_dom"/>
</dbReference>
<proteinExistence type="predicted"/>
<dbReference type="AlphaFoldDB" id="A0A167HKK4"/>
<comment type="caution">
    <text evidence="3">The sequence shown here is derived from an EMBL/GenBank/DDBJ whole genome shotgun (WGS) entry which is preliminary data.</text>
</comment>
<sequence>MENRKEYLQVCISSNISVLDALKKMDEVRKKLLIITDESGKYVTLISIGDVQRAILQGVNLSLPVSDLKLDRKIVASTSDSMQDISDLMKKIRAEFMPVLDGEGNITKVVFWEELINQDEIKPSYQYDVPVVIMAGGKGTRLKPLSNIVPKPLTPIGEKTILEEIMSRFQKAGSNDFYMSVNYKKEMIEYYLNSKNLADNVSFFEEDKPLGTAGSLSLLKGKIDKTFYVTNCDILIEQDLGELYEYHRKNKNEITLVSALKTLSIPYGTIQSGKDGLLESMEEKPQLTFKINAGVYILEPHLLNEIPDNEFYHITDLIASVNERGGRVGVFPISEKSWLDIGEWPEYIKTVRMLSDEEQFRGL</sequence>
<evidence type="ECO:0000313" key="4">
    <source>
        <dbReference type="Proteomes" id="UP000076486"/>
    </source>
</evidence>
<dbReference type="Gene3D" id="3.90.550.10">
    <property type="entry name" value="Spore Coat Polysaccharide Biosynthesis Protein SpsA, Chain A"/>
    <property type="match status" value="1"/>
</dbReference>
<reference evidence="3 4" key="1">
    <citation type="submission" date="2013-07" db="EMBL/GenBank/DDBJ databases">
        <title>Comparative Genomic and Metabolomic Analysis of Twelve Strains of Pseudoalteromonas luteoviolacea.</title>
        <authorList>
            <person name="Vynne N.G."/>
            <person name="Mansson M."/>
            <person name="Gram L."/>
        </authorList>
    </citation>
    <scope>NUCLEOTIDE SEQUENCE [LARGE SCALE GENOMIC DNA]</scope>
    <source>
        <strain evidence="3 4">CPMOR-1</strain>
    </source>
</reference>
<dbReference type="EMBL" id="AUYC01000084">
    <property type="protein sequence ID" value="KZN58240.1"/>
    <property type="molecule type" value="Genomic_DNA"/>
</dbReference>
<dbReference type="Gene3D" id="3.10.580.10">
    <property type="entry name" value="CBS-domain"/>
    <property type="match status" value="1"/>
</dbReference>
<dbReference type="InterPro" id="IPR000644">
    <property type="entry name" value="CBS_dom"/>
</dbReference>
<dbReference type="CDD" id="cd06426">
    <property type="entry name" value="NTP_transferase_like_2"/>
    <property type="match status" value="1"/>
</dbReference>
<dbReference type="Proteomes" id="UP000076486">
    <property type="component" value="Unassembled WGS sequence"/>
</dbReference>
<feature type="domain" description="CBS" evidence="2">
    <location>
        <begin position="1"/>
        <end position="63"/>
    </location>
</feature>
<dbReference type="PANTHER" id="PTHR22572">
    <property type="entry name" value="SUGAR-1-PHOSPHATE GUANYL TRANSFERASE"/>
    <property type="match status" value="1"/>
</dbReference>
<dbReference type="PATRIC" id="fig|1365248.3.peg.5116"/>
<dbReference type="PROSITE" id="PS51371">
    <property type="entry name" value="CBS"/>
    <property type="match status" value="1"/>
</dbReference>
<name>A0A167HKK4_9GAMM</name>
<organism evidence="3 4">
    <name type="scientific">Pseudoalteromonas luteoviolacea CPMOR-1</name>
    <dbReference type="NCBI Taxonomy" id="1365248"/>
    <lineage>
        <taxon>Bacteria</taxon>
        <taxon>Pseudomonadati</taxon>
        <taxon>Pseudomonadota</taxon>
        <taxon>Gammaproteobacteria</taxon>
        <taxon>Alteromonadales</taxon>
        <taxon>Pseudoalteromonadaceae</taxon>
        <taxon>Pseudoalteromonas</taxon>
    </lineage>
</organism>
<gene>
    <name evidence="3" type="ORF">N473_05725</name>
</gene>
<dbReference type="Pfam" id="PF00571">
    <property type="entry name" value="CBS"/>
    <property type="match status" value="1"/>
</dbReference>
<dbReference type="InterPro" id="IPR046342">
    <property type="entry name" value="CBS_dom_sf"/>
</dbReference>
<dbReference type="InterPro" id="IPR050486">
    <property type="entry name" value="Mannose-1P_guanyltransferase"/>
</dbReference>
<keyword evidence="1" id="KW-0129">CBS domain</keyword>
<dbReference type="SUPFAM" id="SSF53448">
    <property type="entry name" value="Nucleotide-diphospho-sugar transferases"/>
    <property type="match status" value="1"/>
</dbReference>
<protein>
    <recommendedName>
        <fullName evidence="2">CBS domain-containing protein</fullName>
    </recommendedName>
</protein>
<evidence type="ECO:0000259" key="2">
    <source>
        <dbReference type="PROSITE" id="PS51371"/>
    </source>
</evidence>
<accession>A0A167HKK4</accession>
<evidence type="ECO:0000256" key="1">
    <source>
        <dbReference type="PROSITE-ProRule" id="PRU00703"/>
    </source>
</evidence>